<dbReference type="InterPro" id="IPR037187">
    <property type="entry name" value="DnaK_N"/>
</dbReference>
<dbReference type="Gene3D" id="1.20.120.910">
    <property type="entry name" value="DksA, coiled-coil domain"/>
    <property type="match status" value="1"/>
</dbReference>
<organism evidence="2 3">
    <name type="scientific">Photobacterium gaetbulicola</name>
    <dbReference type="NCBI Taxonomy" id="1295392"/>
    <lineage>
        <taxon>Bacteria</taxon>
        <taxon>Pseudomonadati</taxon>
        <taxon>Pseudomonadota</taxon>
        <taxon>Gammaproteobacteria</taxon>
        <taxon>Vibrionales</taxon>
        <taxon>Vibrionaceae</taxon>
        <taxon>Photobacterium</taxon>
    </lineage>
</organism>
<sequence length="118" mass="13505">MTIAYHPDSELDDEKLKHLYDELILKRAHFKEEVNKLNHLIAKKEECSVTDVAEAANIREEADRAMGLVEQYTETLSHIEKALLHMEHGTYGVSDKTGNPIPFERLKIIPWTSTCADD</sequence>
<dbReference type="AlphaFoldDB" id="A0A0B9G9N8"/>
<comment type="caution">
    <text evidence="2">The sequence shown here is derived from an EMBL/GenBank/DDBJ whole genome shotgun (WGS) entry which is preliminary data.</text>
</comment>
<name>A0A0B9G9N8_9GAMM</name>
<dbReference type="PROSITE" id="PS51128">
    <property type="entry name" value="ZF_DKSA_2"/>
    <property type="match status" value="1"/>
</dbReference>
<dbReference type="PANTHER" id="PTHR33823:SF4">
    <property type="entry name" value="GENERAL STRESS PROTEIN 16O"/>
    <property type="match status" value="1"/>
</dbReference>
<dbReference type="SUPFAM" id="SSF109635">
    <property type="entry name" value="DnaK suppressor protein DksA, alpha-hairpin domain"/>
    <property type="match status" value="1"/>
</dbReference>
<evidence type="ECO:0000313" key="2">
    <source>
        <dbReference type="EMBL" id="KHT65453.1"/>
    </source>
</evidence>
<feature type="zinc finger region" description="dksA C4-type" evidence="1">
    <location>
        <begin position="94"/>
        <end position="118"/>
    </location>
</feature>
<evidence type="ECO:0000256" key="1">
    <source>
        <dbReference type="PROSITE-ProRule" id="PRU00510"/>
    </source>
</evidence>
<dbReference type="RefSeq" id="WP_039456676.1">
    <property type="nucleotide sequence ID" value="NZ_JWLZ01000006.1"/>
</dbReference>
<proteinExistence type="predicted"/>
<dbReference type="PANTHER" id="PTHR33823">
    <property type="entry name" value="RNA POLYMERASE-BINDING TRANSCRIPTION FACTOR DKSA-RELATED"/>
    <property type="match status" value="1"/>
</dbReference>
<reference evidence="2 3" key="1">
    <citation type="submission" date="2014-12" db="EMBL/GenBank/DDBJ databases">
        <title>Genome sequencing of Photobacterium gaetbulicola AD005a.</title>
        <authorList>
            <person name="Adrian T.G.S."/>
            <person name="Chan K.G."/>
        </authorList>
    </citation>
    <scope>NUCLEOTIDE SEQUENCE [LARGE SCALE GENOMIC DNA]</scope>
    <source>
        <strain evidence="2 3">AD005a</strain>
    </source>
</reference>
<protein>
    <submittedName>
        <fullName evidence="2">Uncharacterized protein</fullName>
    </submittedName>
</protein>
<accession>A0A0B9G9N8</accession>
<evidence type="ECO:0000313" key="3">
    <source>
        <dbReference type="Proteomes" id="UP000031278"/>
    </source>
</evidence>
<dbReference type="Proteomes" id="UP000031278">
    <property type="component" value="Unassembled WGS sequence"/>
</dbReference>
<dbReference type="EMBL" id="JWLZ01000006">
    <property type="protein sequence ID" value="KHT65453.1"/>
    <property type="molecule type" value="Genomic_DNA"/>
</dbReference>
<gene>
    <name evidence="2" type="ORF">RJ45_01045</name>
</gene>